<dbReference type="InterPro" id="IPR007627">
    <property type="entry name" value="RNA_pol_sigma70_r2"/>
</dbReference>
<evidence type="ECO:0000256" key="4">
    <source>
        <dbReference type="ARBA" id="ARBA00023125"/>
    </source>
</evidence>
<dbReference type="InterPro" id="IPR013249">
    <property type="entry name" value="RNA_pol_sigma70_r4_t2"/>
</dbReference>
<organism evidence="8">
    <name type="scientific">bioreactor metagenome</name>
    <dbReference type="NCBI Taxonomy" id="1076179"/>
    <lineage>
        <taxon>unclassified sequences</taxon>
        <taxon>metagenomes</taxon>
        <taxon>ecological metagenomes</taxon>
    </lineage>
</organism>
<dbReference type="AlphaFoldDB" id="A0A644ZRJ0"/>
<evidence type="ECO:0000259" key="7">
    <source>
        <dbReference type="Pfam" id="PF08281"/>
    </source>
</evidence>
<dbReference type="PANTHER" id="PTHR43133:SF8">
    <property type="entry name" value="RNA POLYMERASE SIGMA FACTOR HI_1459-RELATED"/>
    <property type="match status" value="1"/>
</dbReference>
<dbReference type="SUPFAM" id="SSF88946">
    <property type="entry name" value="Sigma2 domain of RNA polymerase sigma factors"/>
    <property type="match status" value="1"/>
</dbReference>
<accession>A0A644ZRJ0</accession>
<dbReference type="SUPFAM" id="SSF88659">
    <property type="entry name" value="Sigma3 and sigma4 domains of RNA polymerase sigma factors"/>
    <property type="match status" value="1"/>
</dbReference>
<keyword evidence="2" id="KW-0805">Transcription regulation</keyword>
<name>A0A644ZRJ0_9ZZZZ</name>
<proteinExistence type="inferred from homology"/>
<keyword evidence="3" id="KW-0731">Sigma factor</keyword>
<dbReference type="Pfam" id="PF04542">
    <property type="entry name" value="Sigma70_r2"/>
    <property type="match status" value="1"/>
</dbReference>
<dbReference type="GO" id="GO:0003677">
    <property type="term" value="F:DNA binding"/>
    <property type="evidence" value="ECO:0007669"/>
    <property type="project" value="UniProtKB-KW"/>
</dbReference>
<dbReference type="GO" id="GO:0016987">
    <property type="term" value="F:sigma factor activity"/>
    <property type="evidence" value="ECO:0007669"/>
    <property type="project" value="UniProtKB-KW"/>
</dbReference>
<comment type="similarity">
    <text evidence="1">Belongs to the sigma-70 factor family. ECF subfamily.</text>
</comment>
<dbReference type="NCBIfam" id="TIGR02937">
    <property type="entry name" value="sigma70-ECF"/>
    <property type="match status" value="1"/>
</dbReference>
<dbReference type="InterPro" id="IPR013325">
    <property type="entry name" value="RNA_pol_sigma_r2"/>
</dbReference>
<evidence type="ECO:0000313" key="8">
    <source>
        <dbReference type="EMBL" id="MPM43376.1"/>
    </source>
</evidence>
<sequence length="172" mass="20323">MEIQSNDERAFKQVYEEVFPILMRVVYHVTNNQDLAEEICQEAFIRFFDKGMEFATLDDAKYWLIRVSKNLAINQVKRKAREQGMVEKLKKMPANHSNTSDGSQVLMEKETRKLVQEAIDQLPEKFRLVIVMKEYTDMDYKQIAQVLHISESNVKVRVYRARKMLESILSQE</sequence>
<keyword evidence="5" id="KW-0804">Transcription</keyword>
<comment type="caution">
    <text evidence="8">The sequence shown here is derived from an EMBL/GenBank/DDBJ whole genome shotgun (WGS) entry which is preliminary data.</text>
</comment>
<feature type="domain" description="RNA polymerase sigma factor 70 region 4 type 2" evidence="7">
    <location>
        <begin position="114"/>
        <end position="165"/>
    </location>
</feature>
<dbReference type="Gene3D" id="1.10.1740.10">
    <property type="match status" value="1"/>
</dbReference>
<dbReference type="GO" id="GO:0006352">
    <property type="term" value="P:DNA-templated transcription initiation"/>
    <property type="evidence" value="ECO:0007669"/>
    <property type="project" value="InterPro"/>
</dbReference>
<dbReference type="InterPro" id="IPR036388">
    <property type="entry name" value="WH-like_DNA-bd_sf"/>
</dbReference>
<dbReference type="Pfam" id="PF08281">
    <property type="entry name" value="Sigma70_r4_2"/>
    <property type="match status" value="1"/>
</dbReference>
<dbReference type="InterPro" id="IPR014284">
    <property type="entry name" value="RNA_pol_sigma-70_dom"/>
</dbReference>
<evidence type="ECO:0000256" key="1">
    <source>
        <dbReference type="ARBA" id="ARBA00010641"/>
    </source>
</evidence>
<dbReference type="EMBL" id="VSSQ01010080">
    <property type="protein sequence ID" value="MPM43376.1"/>
    <property type="molecule type" value="Genomic_DNA"/>
</dbReference>
<feature type="domain" description="RNA polymerase sigma-70 region 2" evidence="6">
    <location>
        <begin position="15"/>
        <end position="81"/>
    </location>
</feature>
<dbReference type="InterPro" id="IPR013324">
    <property type="entry name" value="RNA_pol_sigma_r3/r4-like"/>
</dbReference>
<evidence type="ECO:0000259" key="6">
    <source>
        <dbReference type="Pfam" id="PF04542"/>
    </source>
</evidence>
<evidence type="ECO:0000256" key="3">
    <source>
        <dbReference type="ARBA" id="ARBA00023082"/>
    </source>
</evidence>
<protein>
    <submittedName>
        <fullName evidence="8">ECF RNA polymerase sigma factor SigE</fullName>
    </submittedName>
</protein>
<reference evidence="8" key="1">
    <citation type="submission" date="2019-08" db="EMBL/GenBank/DDBJ databases">
        <authorList>
            <person name="Kucharzyk K."/>
            <person name="Murdoch R.W."/>
            <person name="Higgins S."/>
            <person name="Loffler F."/>
        </authorList>
    </citation>
    <scope>NUCLEOTIDE SEQUENCE</scope>
</reference>
<dbReference type="PANTHER" id="PTHR43133">
    <property type="entry name" value="RNA POLYMERASE ECF-TYPE SIGMA FACTO"/>
    <property type="match status" value="1"/>
</dbReference>
<evidence type="ECO:0000256" key="5">
    <source>
        <dbReference type="ARBA" id="ARBA00023163"/>
    </source>
</evidence>
<dbReference type="InterPro" id="IPR039425">
    <property type="entry name" value="RNA_pol_sigma-70-like"/>
</dbReference>
<dbReference type="Gene3D" id="1.10.10.10">
    <property type="entry name" value="Winged helix-like DNA-binding domain superfamily/Winged helix DNA-binding domain"/>
    <property type="match status" value="1"/>
</dbReference>
<evidence type="ECO:0000256" key="2">
    <source>
        <dbReference type="ARBA" id="ARBA00023015"/>
    </source>
</evidence>
<keyword evidence="4" id="KW-0238">DNA-binding</keyword>
<dbReference type="CDD" id="cd06171">
    <property type="entry name" value="Sigma70_r4"/>
    <property type="match status" value="1"/>
</dbReference>
<gene>
    <name evidence="8" type="primary">sigE_23</name>
    <name evidence="8" type="ORF">SDC9_90049</name>
</gene>